<accession>A0AAV3PVG5</accession>
<dbReference type="AlphaFoldDB" id="A0AAV3PVG5"/>
<name>A0AAV3PVG5_LITER</name>
<organism evidence="2 3">
    <name type="scientific">Lithospermum erythrorhizon</name>
    <name type="common">Purple gromwell</name>
    <name type="synonym">Lithospermum officinale var. erythrorhizon</name>
    <dbReference type="NCBI Taxonomy" id="34254"/>
    <lineage>
        <taxon>Eukaryota</taxon>
        <taxon>Viridiplantae</taxon>
        <taxon>Streptophyta</taxon>
        <taxon>Embryophyta</taxon>
        <taxon>Tracheophyta</taxon>
        <taxon>Spermatophyta</taxon>
        <taxon>Magnoliopsida</taxon>
        <taxon>eudicotyledons</taxon>
        <taxon>Gunneridae</taxon>
        <taxon>Pentapetalae</taxon>
        <taxon>asterids</taxon>
        <taxon>lamiids</taxon>
        <taxon>Boraginales</taxon>
        <taxon>Boraginaceae</taxon>
        <taxon>Boraginoideae</taxon>
        <taxon>Lithospermeae</taxon>
        <taxon>Lithospermum</taxon>
    </lineage>
</organism>
<reference evidence="2 3" key="1">
    <citation type="submission" date="2024-01" db="EMBL/GenBank/DDBJ databases">
        <title>The complete chloroplast genome sequence of Lithospermum erythrorhizon: insights into the phylogenetic relationship among Boraginaceae species and the maternal lineages of purple gromwells.</title>
        <authorList>
            <person name="Okada T."/>
            <person name="Watanabe K."/>
        </authorList>
    </citation>
    <scope>NUCLEOTIDE SEQUENCE [LARGE SCALE GENOMIC DNA]</scope>
</reference>
<proteinExistence type="predicted"/>
<feature type="compositionally biased region" description="Polar residues" evidence="1">
    <location>
        <begin position="1"/>
        <end position="14"/>
    </location>
</feature>
<gene>
    <name evidence="2" type="ORF">LIER_12038</name>
</gene>
<evidence type="ECO:0000256" key="1">
    <source>
        <dbReference type="SAM" id="MobiDB-lite"/>
    </source>
</evidence>
<feature type="region of interest" description="Disordered" evidence="1">
    <location>
        <begin position="1"/>
        <end position="20"/>
    </location>
</feature>
<comment type="caution">
    <text evidence="2">The sequence shown here is derived from an EMBL/GenBank/DDBJ whole genome shotgun (WGS) entry which is preliminary data.</text>
</comment>
<keyword evidence="3" id="KW-1185">Reference proteome</keyword>
<dbReference type="Proteomes" id="UP001454036">
    <property type="component" value="Unassembled WGS sequence"/>
</dbReference>
<evidence type="ECO:0000313" key="3">
    <source>
        <dbReference type="Proteomes" id="UP001454036"/>
    </source>
</evidence>
<protein>
    <submittedName>
        <fullName evidence="2">Uncharacterized protein</fullName>
    </submittedName>
</protein>
<dbReference type="EMBL" id="BAABME010002279">
    <property type="protein sequence ID" value="GAA0153912.1"/>
    <property type="molecule type" value="Genomic_DNA"/>
</dbReference>
<evidence type="ECO:0000313" key="2">
    <source>
        <dbReference type="EMBL" id="GAA0153912.1"/>
    </source>
</evidence>
<sequence length="163" mass="17989">MVASIETPTPNNTEYEGGRYDDEGSLHVETVDVCKGISRRLEGSEFFRGCNISIQSIVDSSIYEMTDFFGNVHTPDLFIFERVSCTGPASVLLSDSRVLISLYAHLTVKRVFVCPFQTGKSSTSKLFRGICRMASLSTGSLTDGRLFQVKLGENPNFAEKKSP</sequence>